<feature type="non-terminal residue" evidence="3">
    <location>
        <position position="1"/>
    </location>
</feature>
<dbReference type="Pfam" id="PF09725">
    <property type="entry name" value="Fra10Ac1"/>
    <property type="match status" value="1"/>
</dbReference>
<keyword evidence="2" id="KW-0812">Transmembrane</keyword>
<evidence type="ECO:0000256" key="1">
    <source>
        <dbReference type="SAM" id="MobiDB-lite"/>
    </source>
</evidence>
<dbReference type="AlphaFoldDB" id="A0AAV5V5A6"/>
<evidence type="ECO:0000313" key="3">
    <source>
        <dbReference type="EMBL" id="GMT13997.1"/>
    </source>
</evidence>
<accession>A0AAV5V5A6</accession>
<dbReference type="EMBL" id="BTSY01000002">
    <property type="protein sequence ID" value="GMT13997.1"/>
    <property type="molecule type" value="Genomic_DNA"/>
</dbReference>
<gene>
    <name evidence="3" type="ORF">PFISCL1PPCAC_5294</name>
</gene>
<comment type="caution">
    <text evidence="3">The sequence shown here is derived from an EMBL/GenBank/DDBJ whole genome shotgun (WGS) entry which is preliminary data.</text>
</comment>
<feature type="transmembrane region" description="Helical" evidence="2">
    <location>
        <begin position="16"/>
        <end position="35"/>
    </location>
</feature>
<dbReference type="InterPro" id="IPR019129">
    <property type="entry name" value="Folate-sensitive_fs_Fra10Ac1"/>
</dbReference>
<feature type="compositionally biased region" description="Acidic residues" evidence="1">
    <location>
        <begin position="343"/>
        <end position="354"/>
    </location>
</feature>
<evidence type="ECO:0000256" key="2">
    <source>
        <dbReference type="SAM" id="Phobius"/>
    </source>
</evidence>
<evidence type="ECO:0000313" key="4">
    <source>
        <dbReference type="Proteomes" id="UP001432322"/>
    </source>
</evidence>
<sequence>FWHFANSAQFLRHFRISLIFVIYCSILFCIIVSMARRNPDVGLDDLASEFDYESEAERSRNRKRGVDDLTQKEYPGVPEKQKRADAKHWFQDEHGRLHRNMSKLNHLNAYQRHKEMINLYYLCYEGATEKYFKEDTSKYRTDYDVLKDNHRFLWDDESAATAENSYETRLAKKYYDKLVKEYCICDLSRYKKNQVAMRWRTEAEVKTGKGQFSCGARKCDERERLTSWEVNFAYSEQGEKKNALVKVRLCETCSMMLNFGSEKKRAQKKSSSWSKKSKEERRKEKKRGREGKEEEEARDVKGEGEEDSKPSSSKQAEEKAKKPATNEIWQGPVQQEATRTVDDEIDDFLNDLFE</sequence>
<reference evidence="3" key="1">
    <citation type="submission" date="2023-10" db="EMBL/GenBank/DDBJ databases">
        <title>Genome assembly of Pristionchus species.</title>
        <authorList>
            <person name="Yoshida K."/>
            <person name="Sommer R.J."/>
        </authorList>
    </citation>
    <scope>NUCLEOTIDE SEQUENCE</scope>
    <source>
        <strain evidence="3">RS5133</strain>
    </source>
</reference>
<keyword evidence="2" id="KW-0472">Membrane</keyword>
<organism evidence="3 4">
    <name type="scientific">Pristionchus fissidentatus</name>
    <dbReference type="NCBI Taxonomy" id="1538716"/>
    <lineage>
        <taxon>Eukaryota</taxon>
        <taxon>Metazoa</taxon>
        <taxon>Ecdysozoa</taxon>
        <taxon>Nematoda</taxon>
        <taxon>Chromadorea</taxon>
        <taxon>Rhabditida</taxon>
        <taxon>Rhabditina</taxon>
        <taxon>Diplogasteromorpha</taxon>
        <taxon>Diplogasteroidea</taxon>
        <taxon>Neodiplogasteridae</taxon>
        <taxon>Pristionchus</taxon>
    </lineage>
</organism>
<dbReference type="PANTHER" id="PTHR11567">
    <property type="entry name" value="ACID PHOSPHATASE-RELATED"/>
    <property type="match status" value="1"/>
</dbReference>
<dbReference type="InterPro" id="IPR050645">
    <property type="entry name" value="Histidine_acid_phosphatase"/>
</dbReference>
<dbReference type="Proteomes" id="UP001432322">
    <property type="component" value="Unassembled WGS sequence"/>
</dbReference>
<dbReference type="PANTHER" id="PTHR11567:SF25">
    <property type="entry name" value="PROTEIN FRA10AC1"/>
    <property type="match status" value="1"/>
</dbReference>
<protein>
    <recommendedName>
        <fullName evidence="5">Protein FRA10AC1</fullName>
    </recommendedName>
</protein>
<evidence type="ECO:0008006" key="5">
    <source>
        <dbReference type="Google" id="ProtNLM"/>
    </source>
</evidence>
<keyword evidence="2" id="KW-1133">Transmembrane helix</keyword>
<proteinExistence type="predicted"/>
<feature type="compositionally biased region" description="Basic and acidic residues" evidence="1">
    <location>
        <begin position="298"/>
        <end position="321"/>
    </location>
</feature>
<name>A0AAV5V5A6_9BILA</name>
<dbReference type="GO" id="GO:0016791">
    <property type="term" value="F:phosphatase activity"/>
    <property type="evidence" value="ECO:0007669"/>
    <property type="project" value="TreeGrafter"/>
</dbReference>
<feature type="region of interest" description="Disordered" evidence="1">
    <location>
        <begin position="261"/>
        <end position="354"/>
    </location>
</feature>
<keyword evidence="4" id="KW-1185">Reference proteome</keyword>